<evidence type="ECO:0000313" key="3">
    <source>
        <dbReference type="Proteomes" id="UP000237925"/>
    </source>
</evidence>
<dbReference type="Proteomes" id="UP000237925">
    <property type="component" value="Chromosome"/>
</dbReference>
<organism evidence="2 3">
    <name type="scientific">Melaminivora suipulveris</name>
    <dbReference type="NCBI Taxonomy" id="2109913"/>
    <lineage>
        <taxon>Bacteria</taxon>
        <taxon>Pseudomonadati</taxon>
        <taxon>Pseudomonadota</taxon>
        <taxon>Betaproteobacteria</taxon>
        <taxon>Burkholderiales</taxon>
        <taxon>Comamonadaceae</taxon>
        <taxon>Melaminivora</taxon>
    </lineage>
</organism>
<feature type="compositionally biased region" description="Basic and acidic residues" evidence="1">
    <location>
        <begin position="62"/>
        <end position="71"/>
    </location>
</feature>
<name>A0A2R3QA87_9BURK</name>
<reference evidence="2 3" key="1">
    <citation type="submission" date="2018-03" db="EMBL/GenBank/DDBJ databases">
        <title>Genome sequencing of Melaminivora sp.</title>
        <authorList>
            <person name="Kim S.-J."/>
            <person name="Heo J."/>
            <person name="Ahn J.-H."/>
            <person name="Kwon S.-W."/>
        </authorList>
    </citation>
    <scope>NUCLEOTIDE SEQUENCE [LARGE SCALE GENOMIC DNA]</scope>
    <source>
        <strain evidence="2 3">SC2-9</strain>
    </source>
</reference>
<dbReference type="AlphaFoldDB" id="A0A2R3QA87"/>
<proteinExistence type="predicted"/>
<gene>
    <name evidence="2" type="ORF">C6568_05075</name>
</gene>
<evidence type="ECO:0000313" key="2">
    <source>
        <dbReference type="EMBL" id="AVO48705.1"/>
    </source>
</evidence>
<protein>
    <submittedName>
        <fullName evidence="2">Uncharacterized protein</fullName>
    </submittedName>
</protein>
<accession>A0A2R3QA87</accession>
<feature type="compositionally biased region" description="Basic and acidic residues" evidence="1">
    <location>
        <begin position="44"/>
        <end position="54"/>
    </location>
</feature>
<keyword evidence="3" id="KW-1185">Reference proteome</keyword>
<dbReference type="KEGG" id="mela:C6568_05075"/>
<dbReference type="EMBL" id="CP027667">
    <property type="protein sequence ID" value="AVO48705.1"/>
    <property type="molecule type" value="Genomic_DNA"/>
</dbReference>
<feature type="region of interest" description="Disordered" evidence="1">
    <location>
        <begin position="1"/>
        <end position="118"/>
    </location>
</feature>
<sequence>MSDTALGASATGRQRAAVPSWPDRSNAMTQPPIPESVERQLASAERDRERDRGHFNQYGLRSDPRPQDVDRANPGTGDNARRFGASGDPATYVNRADEPQPPPLRGPSSDAPANRGAP</sequence>
<evidence type="ECO:0000256" key="1">
    <source>
        <dbReference type="SAM" id="MobiDB-lite"/>
    </source>
</evidence>